<sequence>MSVTGRADDIINTGGLKVAPRVVEEAVPAHIAAVTEAVVVGVPDPQWGRAVSLAVVTSPGGPPVGPVAEGGVAEIREMLRPHLEAAALPRRVHVVAELPMRGPGKPDRTAVARLLGA</sequence>
<accession>A0AC61U5J7</accession>
<dbReference type="EMBL" id="CP087977">
    <property type="protein sequence ID" value="UUZ45316.1"/>
    <property type="molecule type" value="Genomic_DNA"/>
</dbReference>
<reference evidence="1" key="1">
    <citation type="submission" date="2021-11" db="EMBL/GenBank/DDBJ databases">
        <title>Study of the species diversity of bacterial strains isolated from a unique natural object - Shulgan-Tash cave (Bashkiria).</title>
        <authorList>
            <person name="Sazanova A.L."/>
            <person name="Chirak E.R."/>
            <person name="Safronova V.I."/>
        </authorList>
    </citation>
    <scope>NUCLEOTIDE SEQUENCE</scope>
    <source>
        <strain evidence="1">P1</strain>
    </source>
</reference>
<protein>
    <submittedName>
        <fullName evidence="1">Uncharacterized protein</fullName>
    </submittedName>
</protein>
<name>A0AC61U5J7_9MICO</name>
<evidence type="ECO:0000313" key="2">
    <source>
        <dbReference type="Proteomes" id="UP001059663"/>
    </source>
</evidence>
<proteinExistence type="predicted"/>
<gene>
    <name evidence="1" type="ORF">LP422_03595</name>
</gene>
<evidence type="ECO:0000313" key="1">
    <source>
        <dbReference type="EMBL" id="UUZ45316.1"/>
    </source>
</evidence>
<dbReference type="Proteomes" id="UP001059663">
    <property type="component" value="Chromosome"/>
</dbReference>
<organism evidence="1 2">
    <name type="scientific">Janibacter limosus</name>
    <dbReference type="NCBI Taxonomy" id="53458"/>
    <lineage>
        <taxon>Bacteria</taxon>
        <taxon>Bacillati</taxon>
        <taxon>Actinomycetota</taxon>
        <taxon>Actinomycetes</taxon>
        <taxon>Micrococcales</taxon>
        <taxon>Intrasporangiaceae</taxon>
        <taxon>Janibacter</taxon>
    </lineage>
</organism>